<feature type="signal peptide" evidence="1">
    <location>
        <begin position="1"/>
        <end position="24"/>
    </location>
</feature>
<dbReference type="RefSeq" id="WP_386821032.1">
    <property type="nucleotide sequence ID" value="NZ_JBHUIT010000031.1"/>
</dbReference>
<reference evidence="3" key="1">
    <citation type="journal article" date="2019" name="Int. J. Syst. Evol. Microbiol.">
        <title>The Global Catalogue of Microorganisms (GCM) 10K type strain sequencing project: providing services to taxonomists for standard genome sequencing and annotation.</title>
        <authorList>
            <consortium name="The Broad Institute Genomics Platform"/>
            <consortium name="The Broad Institute Genome Sequencing Center for Infectious Disease"/>
            <person name="Wu L."/>
            <person name="Ma J."/>
        </authorList>
    </citation>
    <scope>NUCLEOTIDE SEQUENCE [LARGE SCALE GENOMIC DNA]</scope>
    <source>
        <strain evidence="3">CGMCC 4.7106</strain>
    </source>
</reference>
<evidence type="ECO:0000313" key="2">
    <source>
        <dbReference type="EMBL" id="MFD2257694.1"/>
    </source>
</evidence>
<feature type="chain" id="PRO_5045340144" evidence="1">
    <location>
        <begin position="25"/>
        <end position="211"/>
    </location>
</feature>
<organism evidence="2 3">
    <name type="scientific">Luteolibacter algae</name>
    <dbReference type="NCBI Taxonomy" id="454151"/>
    <lineage>
        <taxon>Bacteria</taxon>
        <taxon>Pseudomonadati</taxon>
        <taxon>Verrucomicrobiota</taxon>
        <taxon>Verrucomicrobiia</taxon>
        <taxon>Verrucomicrobiales</taxon>
        <taxon>Verrucomicrobiaceae</taxon>
        <taxon>Luteolibacter</taxon>
    </lineage>
</organism>
<protein>
    <submittedName>
        <fullName evidence="2">Uncharacterized protein</fullName>
    </submittedName>
</protein>
<sequence length="211" mass="23411">MTTLLNSAYPLIFCLLAFVSNSLAVQPIDHRPIGELSAAIKKAGHTRIAQGIRYVVTKDRKTGEVSKTDNVLMLTTNKKTGEWTVSVLHGDTRGSTLLIGSGLERPRAGETHHRKSYSREASNRVIKATKGEVFSAYYPDEIKRILKLGWKRSFAGSVRHVNHPLFKENETAKYHCDILVEPKGGRFVVLITDISGTCFKIALGKEFSAKN</sequence>
<proteinExistence type="predicted"/>
<keyword evidence="3" id="KW-1185">Reference proteome</keyword>
<gene>
    <name evidence="2" type="ORF">ACFSSA_13505</name>
</gene>
<comment type="caution">
    <text evidence="2">The sequence shown here is derived from an EMBL/GenBank/DDBJ whole genome shotgun (WGS) entry which is preliminary data.</text>
</comment>
<name>A0ABW5DAX0_9BACT</name>
<accession>A0ABW5DAX0</accession>
<dbReference type="Proteomes" id="UP001597375">
    <property type="component" value="Unassembled WGS sequence"/>
</dbReference>
<evidence type="ECO:0000313" key="3">
    <source>
        <dbReference type="Proteomes" id="UP001597375"/>
    </source>
</evidence>
<dbReference type="EMBL" id="JBHUIT010000031">
    <property type="protein sequence ID" value="MFD2257694.1"/>
    <property type="molecule type" value="Genomic_DNA"/>
</dbReference>
<evidence type="ECO:0000256" key="1">
    <source>
        <dbReference type="SAM" id="SignalP"/>
    </source>
</evidence>
<keyword evidence="1" id="KW-0732">Signal</keyword>